<sequence>MIFEVFKGKDRTAGQKVSARVIFSETYNNLNRAKYTYNDELYKTRVIVGGAGEGTARVYVTVGGGTGLDLREVFLDAKVINQEKLTQEQYIEALKTRGKEYLTTSCQIAECFEGEAEAEVNFIYKKDYDLGDIVTIEKKGWNISTDLRITELQEVYEYGGMYVVPTFGDALPEVIKWDD</sequence>
<accession>A0A8S5MP21</accession>
<evidence type="ECO:0000259" key="1">
    <source>
        <dbReference type="Pfam" id="PF14594"/>
    </source>
</evidence>
<feature type="domain" description="Gp28/Gp37-like" evidence="1">
    <location>
        <begin position="1"/>
        <end position="169"/>
    </location>
</feature>
<reference evidence="2" key="1">
    <citation type="journal article" date="2021" name="Proc. Natl. Acad. Sci. U.S.A.">
        <title>A Catalog of Tens of Thousands of Viruses from Human Metagenomes Reveals Hidden Associations with Chronic Diseases.</title>
        <authorList>
            <person name="Tisza M.J."/>
            <person name="Buck C.B."/>
        </authorList>
    </citation>
    <scope>NUCLEOTIDE SEQUENCE</scope>
    <source>
        <strain evidence="2">CtJfU3</strain>
    </source>
</reference>
<name>A0A8S5MP21_9CAUD</name>
<organism evidence="2">
    <name type="scientific">Myoviridae sp. ctJfU3</name>
    <dbReference type="NCBI Taxonomy" id="2826638"/>
    <lineage>
        <taxon>Viruses</taxon>
        <taxon>Duplodnaviria</taxon>
        <taxon>Heunggongvirae</taxon>
        <taxon>Uroviricota</taxon>
        <taxon>Caudoviricetes</taxon>
    </lineage>
</organism>
<proteinExistence type="predicted"/>
<dbReference type="EMBL" id="BK014944">
    <property type="protein sequence ID" value="DAD83815.1"/>
    <property type="molecule type" value="Genomic_DNA"/>
</dbReference>
<dbReference type="Pfam" id="PF14594">
    <property type="entry name" value="Sipho_Gp37"/>
    <property type="match status" value="1"/>
</dbReference>
<dbReference type="InterPro" id="IPR029432">
    <property type="entry name" value="Gp28/Gp37-like_dom"/>
</dbReference>
<evidence type="ECO:0000313" key="2">
    <source>
        <dbReference type="EMBL" id="DAD83815.1"/>
    </source>
</evidence>
<protein>
    <recommendedName>
        <fullName evidence="1">Gp28/Gp37-like domain-containing protein</fullName>
    </recommendedName>
</protein>